<dbReference type="AlphaFoldDB" id="A0AAV5LXK9"/>
<keyword evidence="3" id="KW-1185">Reference proteome</keyword>
<gene>
    <name evidence="2" type="ORF">SLEP1_g48725</name>
</gene>
<feature type="region of interest" description="Disordered" evidence="1">
    <location>
        <begin position="1"/>
        <end position="69"/>
    </location>
</feature>
<organism evidence="2 3">
    <name type="scientific">Rubroshorea leprosula</name>
    <dbReference type="NCBI Taxonomy" id="152421"/>
    <lineage>
        <taxon>Eukaryota</taxon>
        <taxon>Viridiplantae</taxon>
        <taxon>Streptophyta</taxon>
        <taxon>Embryophyta</taxon>
        <taxon>Tracheophyta</taxon>
        <taxon>Spermatophyta</taxon>
        <taxon>Magnoliopsida</taxon>
        <taxon>eudicotyledons</taxon>
        <taxon>Gunneridae</taxon>
        <taxon>Pentapetalae</taxon>
        <taxon>rosids</taxon>
        <taxon>malvids</taxon>
        <taxon>Malvales</taxon>
        <taxon>Dipterocarpaceae</taxon>
        <taxon>Rubroshorea</taxon>
    </lineage>
</organism>
<evidence type="ECO:0000313" key="3">
    <source>
        <dbReference type="Proteomes" id="UP001054252"/>
    </source>
</evidence>
<feature type="compositionally biased region" description="Basic and acidic residues" evidence="1">
    <location>
        <begin position="32"/>
        <end position="48"/>
    </location>
</feature>
<dbReference type="Proteomes" id="UP001054252">
    <property type="component" value="Unassembled WGS sequence"/>
</dbReference>
<feature type="compositionally biased region" description="Pro residues" evidence="1">
    <location>
        <begin position="58"/>
        <end position="69"/>
    </location>
</feature>
<name>A0AAV5LXK9_9ROSI</name>
<dbReference type="EMBL" id="BPVZ01000147">
    <property type="protein sequence ID" value="GKV41157.1"/>
    <property type="molecule type" value="Genomic_DNA"/>
</dbReference>
<proteinExistence type="predicted"/>
<comment type="caution">
    <text evidence="2">The sequence shown here is derived from an EMBL/GenBank/DDBJ whole genome shotgun (WGS) entry which is preliminary data.</text>
</comment>
<accession>A0AAV5LXK9</accession>
<feature type="compositionally biased region" description="Polar residues" evidence="1">
    <location>
        <begin position="10"/>
        <end position="22"/>
    </location>
</feature>
<reference evidence="2 3" key="1">
    <citation type="journal article" date="2021" name="Commun. Biol.">
        <title>The genome of Shorea leprosula (Dipterocarpaceae) highlights the ecological relevance of drought in aseasonal tropical rainforests.</title>
        <authorList>
            <person name="Ng K.K.S."/>
            <person name="Kobayashi M.J."/>
            <person name="Fawcett J.A."/>
            <person name="Hatakeyama M."/>
            <person name="Paape T."/>
            <person name="Ng C.H."/>
            <person name="Ang C.C."/>
            <person name="Tnah L.H."/>
            <person name="Lee C.T."/>
            <person name="Nishiyama T."/>
            <person name="Sese J."/>
            <person name="O'Brien M.J."/>
            <person name="Copetti D."/>
            <person name="Mohd Noor M.I."/>
            <person name="Ong R.C."/>
            <person name="Putra M."/>
            <person name="Sireger I.Z."/>
            <person name="Indrioko S."/>
            <person name="Kosugi Y."/>
            <person name="Izuno A."/>
            <person name="Isagi Y."/>
            <person name="Lee S.L."/>
            <person name="Shimizu K.K."/>
        </authorList>
    </citation>
    <scope>NUCLEOTIDE SEQUENCE [LARGE SCALE GENOMIC DNA]</scope>
    <source>
        <strain evidence="2">214</strain>
    </source>
</reference>
<protein>
    <submittedName>
        <fullName evidence="2">Uncharacterized protein</fullName>
    </submittedName>
</protein>
<evidence type="ECO:0000256" key="1">
    <source>
        <dbReference type="SAM" id="MobiDB-lite"/>
    </source>
</evidence>
<evidence type="ECO:0000313" key="2">
    <source>
        <dbReference type="EMBL" id="GKV41157.1"/>
    </source>
</evidence>
<sequence>MNFKLKLNKTAVQTQDSRTQPLKQKLQRRKTPKAELSGEKQIGIRREGSLPQDLLRPSPSPSSPKAPPF</sequence>